<comment type="caution">
    <text evidence="1">The sequence shown here is derived from an EMBL/GenBank/DDBJ whole genome shotgun (WGS) entry which is preliminary data.</text>
</comment>
<name>A0ABS0B796_9GAMM</name>
<reference evidence="1 2" key="1">
    <citation type="submission" date="2020-11" db="EMBL/GenBank/DDBJ databases">
        <title>Draft Genome Sequence and Secondary Metabolite Biosynthetic Potential of the Lysobacter niastensis Type strain DSM 18481.</title>
        <authorList>
            <person name="Turrini P."/>
            <person name="Artuso I."/>
            <person name="Tescari M."/>
            <person name="Lugli G.A."/>
            <person name="Frangipani E."/>
            <person name="Ventura M."/>
            <person name="Visca P."/>
        </authorList>
    </citation>
    <scope>NUCLEOTIDE SEQUENCE [LARGE SCALE GENOMIC DNA]</scope>
    <source>
        <strain evidence="1 2">DSM 18481</strain>
    </source>
</reference>
<gene>
    <name evidence="1" type="ORF">IU514_12750</name>
</gene>
<keyword evidence="2" id="KW-1185">Reference proteome</keyword>
<dbReference type="RefSeq" id="WP_194931474.1">
    <property type="nucleotide sequence ID" value="NZ_JADLZT010000006.1"/>
</dbReference>
<organism evidence="1 2">
    <name type="scientific">Lysobacter niastensis</name>
    <dbReference type="NCBI Taxonomy" id="380629"/>
    <lineage>
        <taxon>Bacteria</taxon>
        <taxon>Pseudomonadati</taxon>
        <taxon>Pseudomonadota</taxon>
        <taxon>Gammaproteobacteria</taxon>
        <taxon>Lysobacterales</taxon>
        <taxon>Lysobacteraceae</taxon>
        <taxon>Lysobacter</taxon>
    </lineage>
</organism>
<accession>A0ABS0B796</accession>
<proteinExistence type="predicted"/>
<evidence type="ECO:0000313" key="1">
    <source>
        <dbReference type="EMBL" id="MBF6024896.1"/>
    </source>
</evidence>
<dbReference type="EMBL" id="JADLZT010000006">
    <property type="protein sequence ID" value="MBF6024896.1"/>
    <property type="molecule type" value="Genomic_DNA"/>
</dbReference>
<sequence>MSRDYEQAHYKAPVEVLFSAASSRLTTKGEINLGMLISLFEMGHHCAHEEYAALIAEHRDLFASGIDDFSDLYELVLNLLEQAHGPLFCEVELDEDELDEIAGARTWGYASPLSQVPSTPSGSRYTTEEVANMWAFRIRALDLGHPDQAWYDGNELPFNTWRLAGWSPKTLSVE</sequence>
<dbReference type="Proteomes" id="UP001429984">
    <property type="component" value="Unassembled WGS sequence"/>
</dbReference>
<protein>
    <submittedName>
        <fullName evidence="1">Uncharacterized protein</fullName>
    </submittedName>
</protein>
<evidence type="ECO:0000313" key="2">
    <source>
        <dbReference type="Proteomes" id="UP001429984"/>
    </source>
</evidence>